<name>E5ARN2_MYCRK</name>
<dbReference type="STRING" id="882378.RBRH_00094"/>
<evidence type="ECO:0000313" key="3">
    <source>
        <dbReference type="Proteomes" id="UP000007437"/>
    </source>
</evidence>
<dbReference type="EMBL" id="FR687359">
    <property type="protein sequence ID" value="CBW75264.1"/>
    <property type="molecule type" value="Genomic_DNA"/>
</dbReference>
<evidence type="ECO:0000256" key="1">
    <source>
        <dbReference type="SAM" id="MobiDB-lite"/>
    </source>
</evidence>
<feature type="compositionally biased region" description="Low complexity" evidence="1">
    <location>
        <begin position="1"/>
        <end position="11"/>
    </location>
</feature>
<gene>
    <name evidence="2" type="ordered locus">RBRH_00094</name>
</gene>
<sequence length="674" mass="68717">MGMSRGYSLGSSGRGEDLEGVGTTQSGQAATGAEQVPGSKLPSTPGGFSVAPPSVMAASGKASSTTLSGISAGTIRITDEAQQQALTGQDVAQSLAGLNQQVWSGQDGDNALKPIFDKQKIQAGFEMANQLTHQIGTFVGHRQAQLDEAQQAAQDPNLSPQARAQAQQQAAQLKAQWGPGGTYRRALSALGAAAGGNVTAGAGQFALSATVNYVQGLAASEVKRVADGLQSEEARAALHALVGCAGAAASRQDCGAGAMGAAASSMLGTLLGPTQGLTQRQKEAQTNLVSSLVAAVAGMAGQDTPAVTTAAVTEGRFNRQLHPQERKWISDREAVYAKRYGLSAEQAREELTIQANLQIQNGSPGEWNQRAHEFLRQAHGMMPADGDSGPGYMFYATPEQKADPGIYVGYYPDGMGLNAPSPEAINASMNRDAASREVIAKQTLGAAAGAAAIAVGGPVAALPGAPIFSSEGALGSGMWASPVGTGIISGGINAGSQYLQNGTVNPVDVATSFSTGMAGAYGGLLWNMGVNAAGGAARTALNNAMHGKSDSVTESAVTSGLLSSLGYGIGKLGESGVNSAIKSTINTPNWTGTGVWAGSGWNLFRPNNFGPIGGSIGGASGQEIIDAIYQQMRSQPGGRNDRALANLAGFLPFYLHRRNGLDLGSGHLYKLPIC</sequence>
<proteinExistence type="predicted"/>
<dbReference type="AlphaFoldDB" id="E5ARN2"/>
<evidence type="ECO:0000313" key="2">
    <source>
        <dbReference type="EMBL" id="CBW75264.1"/>
    </source>
</evidence>
<protein>
    <submittedName>
        <fullName evidence="2">Hemolysin</fullName>
    </submittedName>
</protein>
<dbReference type="HOGENOM" id="CLU_407529_0_0_4"/>
<dbReference type="KEGG" id="brh:RBRH_00094"/>
<organism evidence="2 3">
    <name type="scientific">Mycetohabitans rhizoxinica (strain DSM 19002 / CIP 109453 / HKI 454)</name>
    <name type="common">Paraburkholderia rhizoxinica</name>
    <dbReference type="NCBI Taxonomy" id="882378"/>
    <lineage>
        <taxon>Bacteria</taxon>
        <taxon>Pseudomonadati</taxon>
        <taxon>Pseudomonadota</taxon>
        <taxon>Betaproteobacteria</taxon>
        <taxon>Burkholderiales</taxon>
        <taxon>Burkholderiaceae</taxon>
        <taxon>Mycetohabitans</taxon>
    </lineage>
</organism>
<feature type="region of interest" description="Disordered" evidence="1">
    <location>
        <begin position="148"/>
        <end position="175"/>
    </location>
</feature>
<reference evidence="2 3" key="1">
    <citation type="journal article" date="2011" name="J. Bacteriol.">
        <title>Complete genome sequence of Burkholderia rhizoxinica, an endosymbiont of Rhizopus microsporus.</title>
        <authorList>
            <person name="Lackner G."/>
            <person name="Moebius N."/>
            <person name="Partida-Martinez L."/>
            <person name="Hertweck C."/>
        </authorList>
    </citation>
    <scope>NUCLEOTIDE SEQUENCE [LARGE SCALE GENOMIC DNA]</scope>
    <source>
        <strain evidence="3">DSM 19002 / CIP 109453 / HKI 454</strain>
    </source>
</reference>
<dbReference type="eggNOG" id="COG3210">
    <property type="taxonomic scope" value="Bacteria"/>
</dbReference>
<feature type="region of interest" description="Disordered" evidence="1">
    <location>
        <begin position="1"/>
        <end position="56"/>
    </location>
</feature>
<dbReference type="Proteomes" id="UP000007437">
    <property type="component" value="Chromosome"/>
</dbReference>
<accession>E5ARN2</accession>